<keyword evidence="2" id="KW-1185">Reference proteome</keyword>
<reference evidence="1 2" key="1">
    <citation type="submission" date="2016-09" db="EMBL/GenBank/DDBJ databases">
        <title>Extensive genetic diversity and differential bi-allelic expression allows diatom success in the polar Southern Ocean.</title>
        <authorList>
            <consortium name="DOE Joint Genome Institute"/>
            <person name="Mock T."/>
            <person name="Otillar R.P."/>
            <person name="Strauss J."/>
            <person name="Dupont C."/>
            <person name="Frickenhaus S."/>
            <person name="Maumus F."/>
            <person name="Mcmullan M."/>
            <person name="Sanges R."/>
            <person name="Schmutz J."/>
            <person name="Toseland A."/>
            <person name="Valas R."/>
            <person name="Veluchamy A."/>
            <person name="Ward B.J."/>
            <person name="Allen A."/>
            <person name="Barry K."/>
            <person name="Falciatore A."/>
            <person name="Ferrante M."/>
            <person name="Fortunato A.E."/>
            <person name="Gloeckner G."/>
            <person name="Gruber A."/>
            <person name="Hipkin R."/>
            <person name="Janech M."/>
            <person name="Kroth P."/>
            <person name="Leese F."/>
            <person name="Lindquist E."/>
            <person name="Lyon B.R."/>
            <person name="Martin J."/>
            <person name="Mayer C."/>
            <person name="Parker M."/>
            <person name="Quesneville H."/>
            <person name="Raymond J."/>
            <person name="Uhlig C."/>
            <person name="Valentin K.U."/>
            <person name="Worden A.Z."/>
            <person name="Armbrust E.V."/>
            <person name="Bowler C."/>
            <person name="Green B."/>
            <person name="Moulton V."/>
            <person name="Van Oosterhout C."/>
            <person name="Grigoriev I."/>
        </authorList>
    </citation>
    <scope>NUCLEOTIDE SEQUENCE [LARGE SCALE GENOMIC DNA]</scope>
    <source>
        <strain evidence="1 2">CCMP1102</strain>
    </source>
</reference>
<dbReference type="InParanoid" id="A0A1E7FQ24"/>
<evidence type="ECO:0000313" key="1">
    <source>
        <dbReference type="EMBL" id="OEU20246.1"/>
    </source>
</evidence>
<name>A0A1E7FQ24_9STRA</name>
<gene>
    <name evidence="1" type="ORF">FRACYDRAFT_236318</name>
</gene>
<sequence>MFLVGGLGSNSFREGIKQLRKDNDKQYYPNNEFWYVHHNGDRAGSVIAKMIFAHSYAYYNDLTFRGLCHTYENRINQVNSCLDGLHLTPLFNASSCPTNYNITSPSSSTGINYNHPNILNKTTILDYRYITPDWLADINRQRQRHQILSQQEEHSITINTNNNAQNNNSKNITNLNLTSSDSTSLITKKSALSSSTTYHVAVHVRRGDVSPCTERYKYTRYLPNKYFLEILDQYFDNYNKNNKNNNMNMDVTIYSESETVEPFDDFNHRGYNVELDTDLAVVWKKIASADIFISSTSQFSIVPALFSTGLVVLPPIGFAQLSKENYVMFVDEAPSAKRIMHLEKSLRHEREGYKTANLGQSTLVYWIQLLNIHVLISLSSCDSLSGNKRVCVSFVAALFASYELSA</sequence>
<organism evidence="1 2">
    <name type="scientific">Fragilariopsis cylindrus CCMP1102</name>
    <dbReference type="NCBI Taxonomy" id="635003"/>
    <lineage>
        <taxon>Eukaryota</taxon>
        <taxon>Sar</taxon>
        <taxon>Stramenopiles</taxon>
        <taxon>Ochrophyta</taxon>
        <taxon>Bacillariophyta</taxon>
        <taxon>Bacillariophyceae</taxon>
        <taxon>Bacillariophycidae</taxon>
        <taxon>Bacillariales</taxon>
        <taxon>Bacillariaceae</taxon>
        <taxon>Fragilariopsis</taxon>
    </lineage>
</organism>
<dbReference type="Proteomes" id="UP000095751">
    <property type="component" value="Unassembled WGS sequence"/>
</dbReference>
<dbReference type="KEGG" id="fcy:FRACYDRAFT_236318"/>
<dbReference type="EMBL" id="KV784355">
    <property type="protein sequence ID" value="OEU20246.1"/>
    <property type="molecule type" value="Genomic_DNA"/>
</dbReference>
<dbReference type="AlphaFoldDB" id="A0A1E7FQ24"/>
<evidence type="ECO:0000313" key="2">
    <source>
        <dbReference type="Proteomes" id="UP000095751"/>
    </source>
</evidence>
<protein>
    <submittedName>
        <fullName evidence="1">Uncharacterized protein</fullName>
    </submittedName>
</protein>
<accession>A0A1E7FQ24</accession>
<proteinExistence type="predicted"/>